<accession>A0A9W6TFP0</accession>
<proteinExistence type="predicted"/>
<evidence type="ECO:0000313" key="3">
    <source>
        <dbReference type="Proteomes" id="UP001165083"/>
    </source>
</evidence>
<gene>
    <name evidence="2" type="ORF">Plil01_000375800</name>
</gene>
<name>A0A9W6TFP0_9STRA</name>
<sequence>MDYSSCPSNGCMLRFYLLAFQGVDSEIMQQVHKHCVPLTGPGSEDGSTTSTSTSSISSVETSTSSTASASSDYTDSNSASTTTGATEATTATPATMEATSGGRLQSSSTLPQYSETLLRQLSLRACSTPTLGRRYKTKFTYEQHRSPNECYVGQAQ</sequence>
<protein>
    <submittedName>
        <fullName evidence="2">Unnamed protein product</fullName>
    </submittedName>
</protein>
<feature type="region of interest" description="Disordered" evidence="1">
    <location>
        <begin position="38"/>
        <end position="109"/>
    </location>
</feature>
<feature type="compositionally biased region" description="Low complexity" evidence="1">
    <location>
        <begin position="44"/>
        <end position="100"/>
    </location>
</feature>
<dbReference type="EMBL" id="BSXW01000151">
    <property type="protein sequence ID" value="GMF13266.1"/>
    <property type="molecule type" value="Genomic_DNA"/>
</dbReference>
<keyword evidence="3" id="KW-1185">Reference proteome</keyword>
<dbReference type="AlphaFoldDB" id="A0A9W6TFP0"/>
<evidence type="ECO:0000256" key="1">
    <source>
        <dbReference type="SAM" id="MobiDB-lite"/>
    </source>
</evidence>
<comment type="caution">
    <text evidence="2">The sequence shown here is derived from an EMBL/GenBank/DDBJ whole genome shotgun (WGS) entry which is preliminary data.</text>
</comment>
<dbReference type="Proteomes" id="UP001165083">
    <property type="component" value="Unassembled WGS sequence"/>
</dbReference>
<reference evidence="2" key="1">
    <citation type="submission" date="2023-04" db="EMBL/GenBank/DDBJ databases">
        <title>Phytophthora lilii NBRC 32176.</title>
        <authorList>
            <person name="Ichikawa N."/>
            <person name="Sato H."/>
            <person name="Tonouchi N."/>
        </authorList>
    </citation>
    <scope>NUCLEOTIDE SEQUENCE</scope>
    <source>
        <strain evidence="2">NBRC 32176</strain>
    </source>
</reference>
<organism evidence="2 3">
    <name type="scientific">Phytophthora lilii</name>
    <dbReference type="NCBI Taxonomy" id="2077276"/>
    <lineage>
        <taxon>Eukaryota</taxon>
        <taxon>Sar</taxon>
        <taxon>Stramenopiles</taxon>
        <taxon>Oomycota</taxon>
        <taxon>Peronosporomycetes</taxon>
        <taxon>Peronosporales</taxon>
        <taxon>Peronosporaceae</taxon>
        <taxon>Phytophthora</taxon>
    </lineage>
</organism>
<evidence type="ECO:0000313" key="2">
    <source>
        <dbReference type="EMBL" id="GMF13266.1"/>
    </source>
</evidence>